<keyword evidence="1" id="KW-0255">Endonuclease</keyword>
<reference evidence="1" key="1">
    <citation type="submission" date="2022-04" db="EMBL/GenBank/DDBJ databases">
        <title>Chromosome-scale genome assembly of Holotrichia oblita Faldermann.</title>
        <authorList>
            <person name="Rongchong L."/>
        </authorList>
    </citation>
    <scope>NUCLEOTIDE SEQUENCE</scope>
    <source>
        <strain evidence="1">81SQS9</strain>
    </source>
</reference>
<protein>
    <submittedName>
        <fullName evidence="1">Restriction endonuclease</fullName>
    </submittedName>
</protein>
<dbReference type="EMBL" id="CM043023">
    <property type="protein sequence ID" value="KAI4455644.1"/>
    <property type="molecule type" value="Genomic_DNA"/>
</dbReference>
<dbReference type="Proteomes" id="UP001056778">
    <property type="component" value="Chromosome 9"/>
</dbReference>
<keyword evidence="2" id="KW-1185">Reference proteome</keyword>
<organism evidence="1 2">
    <name type="scientific">Holotrichia oblita</name>
    <name type="common">Chafer beetle</name>
    <dbReference type="NCBI Taxonomy" id="644536"/>
    <lineage>
        <taxon>Eukaryota</taxon>
        <taxon>Metazoa</taxon>
        <taxon>Ecdysozoa</taxon>
        <taxon>Arthropoda</taxon>
        <taxon>Hexapoda</taxon>
        <taxon>Insecta</taxon>
        <taxon>Pterygota</taxon>
        <taxon>Neoptera</taxon>
        <taxon>Endopterygota</taxon>
        <taxon>Coleoptera</taxon>
        <taxon>Polyphaga</taxon>
        <taxon>Scarabaeiformia</taxon>
        <taxon>Scarabaeidae</taxon>
        <taxon>Melolonthinae</taxon>
        <taxon>Holotrichia</taxon>
    </lineage>
</organism>
<name>A0ACB9SNS6_HOLOL</name>
<evidence type="ECO:0000313" key="2">
    <source>
        <dbReference type="Proteomes" id="UP001056778"/>
    </source>
</evidence>
<sequence>MTNNAAEHYNSVVAKFVVGNRINYSRRRQFGTRAEALGIPYNSGGDYYNVLHKEIVNTSLREALKNFINQLKHRRGYCSKINSKRKLLFKDKRQLASPDDHYGSASTAFVADMTPEQYAKNEQVFLIKLKKNAGEIKKIEEATRRQAGNPIWFEERANRITAYSFKAICSLQKKTSCVNTVKKLFYSRFTGNVSTRYARQNEFRAVREFES</sequence>
<evidence type="ECO:0000313" key="1">
    <source>
        <dbReference type="EMBL" id="KAI4455644.1"/>
    </source>
</evidence>
<accession>A0ACB9SNS6</accession>
<comment type="caution">
    <text evidence="1">The sequence shown here is derived from an EMBL/GenBank/DDBJ whole genome shotgun (WGS) entry which is preliminary data.</text>
</comment>
<keyword evidence="1" id="KW-0378">Hydrolase</keyword>
<gene>
    <name evidence="1" type="ORF">MML48_9g00004121</name>
</gene>
<proteinExistence type="predicted"/>
<keyword evidence="1" id="KW-0540">Nuclease</keyword>